<proteinExistence type="predicted"/>
<dbReference type="RefSeq" id="WP_200239478.1">
    <property type="nucleotide sequence ID" value="NZ_NRRV01000041.1"/>
</dbReference>
<comment type="caution">
    <text evidence="2">The sequence shown here is derived from an EMBL/GenBank/DDBJ whole genome shotgun (WGS) entry which is preliminary data.</text>
</comment>
<dbReference type="EMBL" id="NRRV01000041">
    <property type="protein sequence ID" value="MBK1632168.1"/>
    <property type="molecule type" value="Genomic_DNA"/>
</dbReference>
<dbReference type="NCBIfam" id="TIGR03831">
    <property type="entry name" value="YgiT_finger"/>
    <property type="match status" value="1"/>
</dbReference>
<dbReference type="CDD" id="cd12870">
    <property type="entry name" value="MqsA"/>
    <property type="match status" value="1"/>
</dbReference>
<keyword evidence="3" id="KW-1185">Reference proteome</keyword>
<evidence type="ECO:0000313" key="3">
    <source>
        <dbReference type="Proteomes" id="UP000748752"/>
    </source>
</evidence>
<name>A0ABS1CJZ6_9GAMM</name>
<dbReference type="InterPro" id="IPR022453">
    <property type="entry name" value="Znf_MqsA-type"/>
</dbReference>
<reference evidence="2 3" key="1">
    <citation type="journal article" date="2020" name="Microorganisms">
        <title>Osmotic Adaptation and Compatible Solute Biosynthesis of Phototrophic Bacteria as Revealed from Genome Analyses.</title>
        <authorList>
            <person name="Imhoff J.F."/>
            <person name="Rahn T."/>
            <person name="Kunzel S."/>
            <person name="Keller A."/>
            <person name="Neulinger S.C."/>
        </authorList>
    </citation>
    <scope>NUCLEOTIDE SEQUENCE [LARGE SCALE GENOMIC DNA]</scope>
    <source>
        <strain evidence="2 3">DSM 6210</strain>
    </source>
</reference>
<organism evidence="2 3">
    <name type="scientific">Thiohalocapsa halophila</name>
    <dbReference type="NCBI Taxonomy" id="69359"/>
    <lineage>
        <taxon>Bacteria</taxon>
        <taxon>Pseudomonadati</taxon>
        <taxon>Pseudomonadota</taxon>
        <taxon>Gammaproteobacteria</taxon>
        <taxon>Chromatiales</taxon>
        <taxon>Chromatiaceae</taxon>
        <taxon>Thiohalocapsa</taxon>
    </lineage>
</organism>
<accession>A0ABS1CJZ6</accession>
<evidence type="ECO:0000256" key="1">
    <source>
        <dbReference type="SAM" id="MobiDB-lite"/>
    </source>
</evidence>
<evidence type="ECO:0008006" key="4">
    <source>
        <dbReference type="Google" id="ProtNLM"/>
    </source>
</evidence>
<gene>
    <name evidence="2" type="ORF">CKO31_15770</name>
</gene>
<dbReference type="Gene3D" id="3.10.20.860">
    <property type="match status" value="1"/>
</dbReference>
<dbReference type="Proteomes" id="UP000748752">
    <property type="component" value="Unassembled WGS sequence"/>
</dbReference>
<sequence>MPPPALNCPNCATQRLEAVLVRYRHRLGGHALIVEDVPCLRCPECGEEYLDIATLKLIESAHTAFRDRDRNRDTTQTRRARFADLGLP</sequence>
<evidence type="ECO:0000313" key="2">
    <source>
        <dbReference type="EMBL" id="MBK1632168.1"/>
    </source>
</evidence>
<feature type="region of interest" description="Disordered" evidence="1">
    <location>
        <begin position="68"/>
        <end position="88"/>
    </location>
</feature>
<protein>
    <recommendedName>
        <fullName evidence="4">YgiT-type zinc finger protein</fullName>
    </recommendedName>
</protein>